<name>A0A5S4ZYP6_9FIRM</name>
<keyword evidence="1" id="KW-0472">Membrane</keyword>
<gene>
    <name evidence="2" type="ORF">LX24_00143</name>
</gene>
<keyword evidence="3" id="KW-1185">Reference proteome</keyword>
<dbReference type="AlphaFoldDB" id="A0A5S4ZYP6"/>
<dbReference type="EMBL" id="VNHM01000001">
    <property type="protein sequence ID" value="TYO97859.1"/>
    <property type="molecule type" value="Genomic_DNA"/>
</dbReference>
<organism evidence="2 3">
    <name type="scientific">Desulfallas thermosapovorans DSM 6562</name>
    <dbReference type="NCBI Taxonomy" id="1121431"/>
    <lineage>
        <taxon>Bacteria</taxon>
        <taxon>Bacillati</taxon>
        <taxon>Bacillota</taxon>
        <taxon>Clostridia</taxon>
        <taxon>Eubacteriales</taxon>
        <taxon>Desulfallaceae</taxon>
        <taxon>Desulfallas</taxon>
    </lineage>
</organism>
<dbReference type="Proteomes" id="UP000323166">
    <property type="component" value="Unassembled WGS sequence"/>
</dbReference>
<keyword evidence="1" id="KW-0812">Transmembrane</keyword>
<evidence type="ECO:0000256" key="1">
    <source>
        <dbReference type="SAM" id="Phobius"/>
    </source>
</evidence>
<protein>
    <submittedName>
        <fullName evidence="2">Uncharacterized protein</fullName>
    </submittedName>
</protein>
<evidence type="ECO:0000313" key="3">
    <source>
        <dbReference type="Proteomes" id="UP000323166"/>
    </source>
</evidence>
<sequence length="193" mass="21899">MVACAERNGAMRWQGIKVHLVAVSMLVALATFLGAQWLYTSLNFEQPLKKKLDNNHYVNNYQITEDAGVYTITLTLRNNGDFADIYRQIDEQLRSIMGGRKYAIELVDRPNDRLNALYNRGQFAIHEAMVRGNFRDMADYLNGYAGEVGVQSKVYIDSDNIYWYMQDGAYYLYAVLPRGAWPENAQEGGSSGA</sequence>
<reference evidence="2 3" key="1">
    <citation type="submission" date="2019-07" db="EMBL/GenBank/DDBJ databases">
        <title>Genomic Encyclopedia of Type Strains, Phase I: the one thousand microbial genomes (KMG-I) project.</title>
        <authorList>
            <person name="Kyrpides N."/>
        </authorList>
    </citation>
    <scope>NUCLEOTIDE SEQUENCE [LARGE SCALE GENOMIC DNA]</scope>
    <source>
        <strain evidence="2 3">DSM 6562</strain>
    </source>
</reference>
<comment type="caution">
    <text evidence="2">The sequence shown here is derived from an EMBL/GenBank/DDBJ whole genome shotgun (WGS) entry which is preliminary data.</text>
</comment>
<accession>A0A5S4ZYP6</accession>
<feature type="transmembrane region" description="Helical" evidence="1">
    <location>
        <begin position="20"/>
        <end position="39"/>
    </location>
</feature>
<proteinExistence type="predicted"/>
<keyword evidence="1" id="KW-1133">Transmembrane helix</keyword>
<evidence type="ECO:0000313" key="2">
    <source>
        <dbReference type="EMBL" id="TYO97859.1"/>
    </source>
</evidence>